<evidence type="ECO:0000313" key="1">
    <source>
        <dbReference type="EMBL" id="TGK12067.1"/>
    </source>
</evidence>
<dbReference type="AlphaFoldDB" id="A0A4R9GHE6"/>
<keyword evidence="2" id="KW-1185">Reference proteome</keyword>
<evidence type="ECO:0000313" key="2">
    <source>
        <dbReference type="Proteomes" id="UP000298458"/>
    </source>
</evidence>
<protein>
    <submittedName>
        <fullName evidence="1">TerB family tellurite resistance protein</fullName>
    </submittedName>
</protein>
<dbReference type="SUPFAM" id="SSF158682">
    <property type="entry name" value="TerB-like"/>
    <property type="match status" value="1"/>
</dbReference>
<accession>A0A4R9GHE6</accession>
<sequence>MERVSSLASKVLPGHEFYEKFQKGLDPESEIFQLKMNYAKVLVSLWSYACHADGNFHKREGNLVGQMVKAMFDKDCIFDSHQDSKEEIVEELSEIFESPLPVKMIRDFAEGNPVLAMNFYEDAVCIIATDGSFSDKEKEFLNDLAAELEISQMDKKNIDNKYTDASGKD</sequence>
<gene>
    <name evidence="1" type="ORF">EHO60_07285</name>
</gene>
<dbReference type="EMBL" id="RQET01000004">
    <property type="protein sequence ID" value="TGK12067.1"/>
    <property type="molecule type" value="Genomic_DNA"/>
</dbReference>
<dbReference type="Proteomes" id="UP000298458">
    <property type="component" value="Unassembled WGS sequence"/>
</dbReference>
<reference evidence="1" key="1">
    <citation type="journal article" date="2019" name="PLoS Negl. Trop. Dis.">
        <title>Revisiting the worldwide diversity of Leptospira species in the environment.</title>
        <authorList>
            <person name="Vincent A.T."/>
            <person name="Schiettekatte O."/>
            <person name="Bourhy P."/>
            <person name="Veyrier F.J."/>
            <person name="Picardeau M."/>
        </authorList>
    </citation>
    <scope>NUCLEOTIDE SEQUENCE [LARGE SCALE GENOMIC DNA]</scope>
    <source>
        <strain evidence="1">SSW15</strain>
    </source>
</reference>
<dbReference type="Gene3D" id="1.10.3680.10">
    <property type="entry name" value="TerB-like"/>
    <property type="match status" value="1"/>
</dbReference>
<comment type="caution">
    <text evidence="1">The sequence shown here is derived from an EMBL/GenBank/DDBJ whole genome shotgun (WGS) entry which is preliminary data.</text>
</comment>
<dbReference type="InterPro" id="IPR029024">
    <property type="entry name" value="TerB-like"/>
</dbReference>
<organism evidence="1 2">
    <name type="scientific">Leptospira fletcheri</name>
    <dbReference type="NCBI Taxonomy" id="2484981"/>
    <lineage>
        <taxon>Bacteria</taxon>
        <taxon>Pseudomonadati</taxon>
        <taxon>Spirochaetota</taxon>
        <taxon>Spirochaetia</taxon>
        <taxon>Leptospirales</taxon>
        <taxon>Leptospiraceae</taxon>
        <taxon>Leptospira</taxon>
    </lineage>
</organism>
<dbReference type="OrthoDB" id="340082at2"/>
<dbReference type="RefSeq" id="WP_135767470.1">
    <property type="nucleotide sequence ID" value="NZ_RQET01000004.1"/>
</dbReference>
<proteinExistence type="predicted"/>
<name>A0A4R9GHE6_9LEPT</name>